<dbReference type="GO" id="GO:0052651">
    <property type="term" value="P:monoacylglycerol catabolic process"/>
    <property type="evidence" value="ECO:0007669"/>
    <property type="project" value="TreeGrafter"/>
</dbReference>
<dbReference type="KEGG" id="dvv:114328998"/>
<keyword evidence="1" id="KW-0812">Transmembrane</keyword>
<feature type="transmembrane region" description="Helical" evidence="1">
    <location>
        <begin position="37"/>
        <end position="64"/>
    </location>
</feature>
<feature type="domain" description="Serine aminopeptidase S33" evidence="2">
    <location>
        <begin position="149"/>
        <end position="271"/>
    </location>
</feature>
<evidence type="ECO:0000259" key="2">
    <source>
        <dbReference type="Pfam" id="PF12146"/>
    </source>
</evidence>
<dbReference type="Gene3D" id="3.40.50.1820">
    <property type="entry name" value="alpha/beta hydrolase"/>
    <property type="match status" value="1"/>
</dbReference>
<dbReference type="GO" id="GO:0047372">
    <property type="term" value="F:monoacylglycerol lipase activity"/>
    <property type="evidence" value="ECO:0007669"/>
    <property type="project" value="TreeGrafter"/>
</dbReference>
<protein>
    <submittedName>
        <fullName evidence="3">Monoacylglycerol lipase ABHD12-like</fullName>
    </submittedName>
</protein>
<keyword evidence="1" id="KW-1133">Transmembrane helix</keyword>
<evidence type="ECO:0000256" key="1">
    <source>
        <dbReference type="SAM" id="Phobius"/>
    </source>
</evidence>
<accession>A0A6P7FDQ1</accession>
<dbReference type="GO" id="GO:0004622">
    <property type="term" value="F:phosphatidylcholine lysophospholipase activity"/>
    <property type="evidence" value="ECO:0007669"/>
    <property type="project" value="TreeGrafter"/>
</dbReference>
<organism evidence="3">
    <name type="scientific">Diabrotica virgifera virgifera</name>
    <name type="common">western corn rootworm</name>
    <dbReference type="NCBI Taxonomy" id="50390"/>
    <lineage>
        <taxon>Eukaryota</taxon>
        <taxon>Metazoa</taxon>
        <taxon>Ecdysozoa</taxon>
        <taxon>Arthropoda</taxon>
        <taxon>Hexapoda</taxon>
        <taxon>Insecta</taxon>
        <taxon>Pterygota</taxon>
        <taxon>Neoptera</taxon>
        <taxon>Endopterygota</taxon>
        <taxon>Coleoptera</taxon>
        <taxon>Polyphaga</taxon>
        <taxon>Cucujiformia</taxon>
        <taxon>Chrysomeloidea</taxon>
        <taxon>Chrysomelidae</taxon>
        <taxon>Galerucinae</taxon>
        <taxon>Diabroticina</taxon>
        <taxon>Diabroticites</taxon>
        <taxon>Diabrotica</taxon>
    </lineage>
</organism>
<sequence>MTRHGRFQDYCLVHDNDADEIDLLPDFRKPRCRYKRCICITITLCVVLALIAFMLVFIVFPFVFMNSIPLQTSLIFTRFNLPRNPEYFENQHFPAYRNRYVSFNYTKDEGSKLLGVWHILPVNLAYEDLYDNATDINYDEILLNSNYSVLLYFHGTGEVRSYSERKYELLSYNFQIIAFDYRGYGDSSDGKLTEDTVVEDCVELYKWVRNRTKSDIYVWGHSLGAALATRTVAEMENYYNVHTKALVLESGFTSMRDELYVHPYGKLFAWLPWFDTVVVEPLMHNGFVFNTTKHLKTITCPVMILHAQDDNEIPYYFGRRLADIAESRNITTVYHEFDAMFGYKHYYLYQDPFMKFYIMNFIEQVNSKRIIEGNNTTMVPSMGTTV</sequence>
<dbReference type="GO" id="GO:0005789">
    <property type="term" value="C:endoplasmic reticulum membrane"/>
    <property type="evidence" value="ECO:0007669"/>
    <property type="project" value="TreeGrafter"/>
</dbReference>
<dbReference type="InterPro" id="IPR022742">
    <property type="entry name" value="Hydrolase_4"/>
</dbReference>
<dbReference type="InParanoid" id="A0A6P7FDQ1"/>
<dbReference type="RefSeq" id="XP_028133806.1">
    <property type="nucleotide sequence ID" value="XM_028278005.1"/>
</dbReference>
<dbReference type="PANTHER" id="PTHR12277">
    <property type="entry name" value="ALPHA/BETA HYDROLASE DOMAIN-CONTAINING PROTEIN"/>
    <property type="match status" value="1"/>
</dbReference>
<dbReference type="InterPro" id="IPR029058">
    <property type="entry name" value="AB_hydrolase_fold"/>
</dbReference>
<dbReference type="Pfam" id="PF12146">
    <property type="entry name" value="Hydrolase_4"/>
    <property type="match status" value="1"/>
</dbReference>
<keyword evidence="1" id="KW-0472">Membrane</keyword>
<proteinExistence type="predicted"/>
<name>A0A6P7FDQ1_DIAVI</name>
<dbReference type="PANTHER" id="PTHR12277:SF194">
    <property type="entry name" value="FI04476P"/>
    <property type="match status" value="1"/>
</dbReference>
<reference evidence="3" key="1">
    <citation type="submission" date="2025-08" db="UniProtKB">
        <authorList>
            <consortium name="RefSeq"/>
        </authorList>
    </citation>
    <scope>IDENTIFICATION</scope>
    <source>
        <tissue evidence="3">Whole insect</tissue>
    </source>
</reference>
<gene>
    <name evidence="3" type="primary">LOC114328998</name>
</gene>
<dbReference type="GO" id="GO:0006660">
    <property type="term" value="P:phosphatidylserine catabolic process"/>
    <property type="evidence" value="ECO:0007669"/>
    <property type="project" value="TreeGrafter"/>
</dbReference>
<dbReference type="OrthoDB" id="10249433at2759"/>
<dbReference type="SUPFAM" id="SSF53474">
    <property type="entry name" value="alpha/beta-Hydrolases"/>
    <property type="match status" value="1"/>
</dbReference>
<evidence type="ECO:0000313" key="3">
    <source>
        <dbReference type="RefSeq" id="XP_028133806.1"/>
    </source>
</evidence>
<dbReference type="AlphaFoldDB" id="A0A6P7FDQ1"/>